<dbReference type="Pfam" id="PF02416">
    <property type="entry name" value="TatA_B_E"/>
    <property type="match status" value="1"/>
</dbReference>
<dbReference type="GO" id="GO:0043953">
    <property type="term" value="P:protein transport by the Tat complex"/>
    <property type="evidence" value="ECO:0007669"/>
    <property type="project" value="UniProtKB-UniRule"/>
</dbReference>
<evidence type="ECO:0000256" key="9">
    <source>
        <dbReference type="HAMAP-Rule" id="MF_00236"/>
    </source>
</evidence>
<keyword evidence="3 9" id="KW-1003">Cell membrane</keyword>
<comment type="subcellular location">
    <subcellularLocation>
        <location evidence="1 9">Cell membrane</location>
        <topology evidence="1 9">Single-pass membrane protein</topology>
    </subcellularLocation>
</comment>
<comment type="function">
    <text evidence="9">Part of the twin-arginine translocation (Tat) system that transports large folded proteins containing a characteristic twin-arginine motif in their signal peptide across membranes. TatA could form the protein-conducting channel of the Tat system.</text>
</comment>
<dbReference type="PANTHER" id="PTHR42982">
    <property type="entry name" value="SEC-INDEPENDENT PROTEIN TRANSLOCASE PROTEIN TATA"/>
    <property type="match status" value="1"/>
</dbReference>
<reference evidence="11" key="1">
    <citation type="submission" date="2018-03" db="EMBL/GenBank/DDBJ databases">
        <authorList>
            <person name="Zecchin S."/>
        </authorList>
    </citation>
    <scope>NUCLEOTIDE SEQUENCE [LARGE SCALE GENOMIC DNA]</scope>
</reference>
<keyword evidence="6 9" id="KW-1133">Transmembrane helix</keyword>
<dbReference type="Gene3D" id="1.20.5.3310">
    <property type="match status" value="1"/>
</dbReference>
<evidence type="ECO:0000256" key="4">
    <source>
        <dbReference type="ARBA" id="ARBA00022692"/>
    </source>
</evidence>
<dbReference type="NCBIfam" id="TIGR01411">
    <property type="entry name" value="tatAE"/>
    <property type="match status" value="1"/>
</dbReference>
<evidence type="ECO:0000256" key="5">
    <source>
        <dbReference type="ARBA" id="ARBA00022927"/>
    </source>
</evidence>
<keyword evidence="8 9" id="KW-0472">Membrane</keyword>
<evidence type="ECO:0000313" key="10">
    <source>
        <dbReference type="EMBL" id="SPQ01074.1"/>
    </source>
</evidence>
<keyword evidence="7 9" id="KW-0811">Translocation</keyword>
<evidence type="ECO:0000256" key="2">
    <source>
        <dbReference type="ARBA" id="ARBA00022448"/>
    </source>
</evidence>
<evidence type="ECO:0000256" key="8">
    <source>
        <dbReference type="ARBA" id="ARBA00023136"/>
    </source>
</evidence>
<accession>A0A2U3QI46</accession>
<keyword evidence="4 9" id="KW-0812">Transmembrane</keyword>
<dbReference type="GO" id="GO:0008320">
    <property type="term" value="F:protein transmembrane transporter activity"/>
    <property type="evidence" value="ECO:0007669"/>
    <property type="project" value="UniProtKB-UniRule"/>
</dbReference>
<dbReference type="HAMAP" id="MF_00236">
    <property type="entry name" value="TatA_E"/>
    <property type="match status" value="1"/>
</dbReference>
<dbReference type="OrthoDB" id="9812812at2"/>
<evidence type="ECO:0000313" key="11">
    <source>
        <dbReference type="Proteomes" id="UP000245125"/>
    </source>
</evidence>
<keyword evidence="11" id="KW-1185">Reference proteome</keyword>
<dbReference type="GO" id="GO:0033281">
    <property type="term" value="C:TAT protein transport complex"/>
    <property type="evidence" value="ECO:0007669"/>
    <property type="project" value="UniProtKB-UniRule"/>
</dbReference>
<keyword evidence="2 9" id="KW-0813">Transport</keyword>
<dbReference type="PANTHER" id="PTHR42982:SF1">
    <property type="entry name" value="SEC-INDEPENDENT PROTEIN TRANSLOCASE PROTEIN TATA"/>
    <property type="match status" value="1"/>
</dbReference>
<gene>
    <name evidence="9 10" type="primary">tatA</name>
    <name evidence="10" type="ORF">NBG4_410022</name>
</gene>
<dbReference type="Proteomes" id="UP000245125">
    <property type="component" value="Unassembled WGS sequence"/>
</dbReference>
<organism evidence="10 11">
    <name type="scientific">Candidatus Sulfobium mesophilum</name>
    <dbReference type="NCBI Taxonomy" id="2016548"/>
    <lineage>
        <taxon>Bacteria</taxon>
        <taxon>Pseudomonadati</taxon>
        <taxon>Nitrospirota</taxon>
        <taxon>Nitrospiria</taxon>
        <taxon>Nitrospirales</taxon>
        <taxon>Nitrospiraceae</taxon>
        <taxon>Candidatus Sulfobium</taxon>
    </lineage>
</organism>
<protein>
    <recommendedName>
        <fullName evidence="9">Sec-independent protein translocase protein TatA</fullName>
    </recommendedName>
</protein>
<comment type="subunit">
    <text evidence="9">Forms a complex with TatC.</text>
</comment>
<dbReference type="PRINTS" id="PR01506">
    <property type="entry name" value="TATBPROTEIN"/>
</dbReference>
<evidence type="ECO:0000256" key="6">
    <source>
        <dbReference type="ARBA" id="ARBA00022989"/>
    </source>
</evidence>
<keyword evidence="5 9" id="KW-0653">Protein transport</keyword>
<evidence type="ECO:0000256" key="1">
    <source>
        <dbReference type="ARBA" id="ARBA00004162"/>
    </source>
</evidence>
<dbReference type="InterPro" id="IPR003369">
    <property type="entry name" value="TatA/B/E"/>
</dbReference>
<evidence type="ECO:0000256" key="3">
    <source>
        <dbReference type="ARBA" id="ARBA00022475"/>
    </source>
</evidence>
<dbReference type="AlphaFoldDB" id="A0A2U3QI46"/>
<proteinExistence type="inferred from homology"/>
<sequence>MFGLGMPELMVVLVVVMVLFGGKRLPELATGMGKAIRNFKKASTEPDEINVTLKKIIAEDIASETKEKGAGA</sequence>
<comment type="similarity">
    <text evidence="9">Belongs to the TatA/E family.</text>
</comment>
<evidence type="ECO:0000256" key="7">
    <source>
        <dbReference type="ARBA" id="ARBA00023010"/>
    </source>
</evidence>
<dbReference type="EMBL" id="OUUY01000088">
    <property type="protein sequence ID" value="SPQ01074.1"/>
    <property type="molecule type" value="Genomic_DNA"/>
</dbReference>
<dbReference type="InterPro" id="IPR006312">
    <property type="entry name" value="TatA/E"/>
</dbReference>
<name>A0A2U3QI46_9BACT</name>